<evidence type="ECO:0000313" key="9">
    <source>
        <dbReference type="Proteomes" id="UP000321571"/>
    </source>
</evidence>
<dbReference type="PRINTS" id="PR00131">
    <property type="entry name" value="GLHYDRLASE1"/>
</dbReference>
<gene>
    <name evidence="8" type="ORF">FHP06_13355</name>
</gene>
<feature type="active site" description="Nucleophile" evidence="5">
    <location>
        <position position="394"/>
    </location>
</feature>
<dbReference type="OrthoDB" id="9765195at2"/>
<evidence type="ECO:0000256" key="1">
    <source>
        <dbReference type="ARBA" id="ARBA00010838"/>
    </source>
</evidence>
<evidence type="ECO:0000313" key="8">
    <source>
        <dbReference type="EMBL" id="TXL57754.1"/>
    </source>
</evidence>
<evidence type="ECO:0000256" key="2">
    <source>
        <dbReference type="ARBA" id="ARBA00012744"/>
    </source>
</evidence>
<dbReference type="EC" id="3.2.1.21" evidence="2"/>
<keyword evidence="9" id="KW-1185">Reference proteome</keyword>
<dbReference type="InterPro" id="IPR017853">
    <property type="entry name" value="GH"/>
</dbReference>
<dbReference type="AlphaFoldDB" id="A0A5C8NHA0"/>
<dbReference type="InterPro" id="IPR033132">
    <property type="entry name" value="GH_1_N_CS"/>
</dbReference>
<dbReference type="RefSeq" id="WP_147687279.1">
    <property type="nucleotide sequence ID" value="NZ_VDUX01000006.1"/>
</dbReference>
<dbReference type="InterPro" id="IPR001360">
    <property type="entry name" value="Glyco_hydro_1"/>
</dbReference>
<dbReference type="PANTHER" id="PTHR10353">
    <property type="entry name" value="GLYCOSYL HYDROLASE"/>
    <property type="match status" value="1"/>
</dbReference>
<dbReference type="FunFam" id="3.20.20.80:FF:000004">
    <property type="entry name" value="Beta-glucosidase 6-phospho-beta-glucosidase"/>
    <property type="match status" value="1"/>
</dbReference>
<evidence type="ECO:0000256" key="4">
    <source>
        <dbReference type="ARBA" id="ARBA00023295"/>
    </source>
</evidence>
<dbReference type="EMBL" id="VDUX01000006">
    <property type="protein sequence ID" value="TXL57754.1"/>
    <property type="molecule type" value="Genomic_DNA"/>
</dbReference>
<accession>A0A5C8NHA0</accession>
<evidence type="ECO:0000256" key="7">
    <source>
        <dbReference type="RuleBase" id="RU004468"/>
    </source>
</evidence>
<dbReference type="Proteomes" id="UP000321571">
    <property type="component" value="Unassembled WGS sequence"/>
</dbReference>
<evidence type="ECO:0000256" key="5">
    <source>
        <dbReference type="PROSITE-ProRule" id="PRU10055"/>
    </source>
</evidence>
<organism evidence="8 9">
    <name type="scientific">Aeromicrobium terrae</name>
    <dbReference type="NCBI Taxonomy" id="2498846"/>
    <lineage>
        <taxon>Bacteria</taxon>
        <taxon>Bacillati</taxon>
        <taxon>Actinomycetota</taxon>
        <taxon>Actinomycetes</taxon>
        <taxon>Propionibacteriales</taxon>
        <taxon>Nocardioidaceae</taxon>
        <taxon>Aeromicrobium</taxon>
    </lineage>
</organism>
<dbReference type="GO" id="GO:0016052">
    <property type="term" value="P:carbohydrate catabolic process"/>
    <property type="evidence" value="ECO:0007669"/>
    <property type="project" value="TreeGrafter"/>
</dbReference>
<dbReference type="SUPFAM" id="SSF51445">
    <property type="entry name" value="(Trans)glycosidases"/>
    <property type="match status" value="1"/>
</dbReference>
<keyword evidence="3 7" id="KW-0378">Hydrolase</keyword>
<dbReference type="PROSITE" id="PS00653">
    <property type="entry name" value="GLYCOSYL_HYDROL_F1_2"/>
    <property type="match status" value="1"/>
</dbReference>
<dbReference type="PANTHER" id="PTHR10353:SF36">
    <property type="entry name" value="LP05116P"/>
    <property type="match status" value="1"/>
</dbReference>
<dbReference type="Pfam" id="PF00232">
    <property type="entry name" value="Glyco_hydro_1"/>
    <property type="match status" value="1"/>
</dbReference>
<dbReference type="GO" id="GO:0005829">
    <property type="term" value="C:cytosol"/>
    <property type="evidence" value="ECO:0007669"/>
    <property type="project" value="TreeGrafter"/>
</dbReference>
<comment type="similarity">
    <text evidence="1 6">Belongs to the glycosyl hydrolase 1 family.</text>
</comment>
<evidence type="ECO:0000256" key="6">
    <source>
        <dbReference type="RuleBase" id="RU003690"/>
    </source>
</evidence>
<dbReference type="Gene3D" id="3.20.20.80">
    <property type="entry name" value="Glycosidases"/>
    <property type="match status" value="1"/>
</dbReference>
<comment type="caution">
    <text evidence="8">The sequence shown here is derived from an EMBL/GenBank/DDBJ whole genome shotgun (WGS) entry which is preliminary data.</text>
</comment>
<name>A0A5C8NHA0_9ACTN</name>
<protein>
    <recommendedName>
        <fullName evidence="2">beta-glucosidase</fullName>
        <ecNumber evidence="2">3.2.1.21</ecNumber>
    </recommendedName>
</protein>
<dbReference type="GO" id="GO:0008422">
    <property type="term" value="F:beta-glucosidase activity"/>
    <property type="evidence" value="ECO:0007669"/>
    <property type="project" value="UniProtKB-EC"/>
</dbReference>
<proteinExistence type="inferred from homology"/>
<evidence type="ECO:0000256" key="3">
    <source>
        <dbReference type="ARBA" id="ARBA00022801"/>
    </source>
</evidence>
<sequence>MTSTAQPTTAPHRADVLSFPPGFLWGAATASYQIEGAHDVDGRSPSIWDTFARTPGAVLGGDTGDVACDHFHRVPEDVALMKRLGLTSYRFSTAWPRVRPDGGAVEQRGVDFYARLVDELLEADIVPWLTLYHWDLPQTLEDAGGWTNRDTAYRFVEYALTMYDALGDRVPYWTTLNEPWCSAFLGYTGGHHAPGRQEGAAGLVAAHHLMLAHGLVVRELRSRGAAPDHGRHLGITLNMTVADPYDPADPADVEAARRLDGFFNRVFLEPILTGRYADDLHTDTEGCTFEGRPWQDWVQDGDLEVINQTLDVLGVNYYHGDGASGRAHDQVLGADVVHPERPTLPPYPDGRAITFPDRGLPTTDMGWEVQPEALTRLLLRLRDTYDLPPLYVTENGAAYDDVVTPDGAVHDEERRAYLESHVRAIHAAIDQGVDVRGYFAWSLLDNFEWAYGYRQRFGIVHVDYETLRRTPKDSALWYARLAASGRLPVDGGDG</sequence>
<reference evidence="8 9" key="1">
    <citation type="submission" date="2019-06" db="EMBL/GenBank/DDBJ databases">
        <title>Aeromicrobium sp. nov., isolated from a maize field.</title>
        <authorList>
            <person name="Lin S.-Y."/>
            <person name="Tsai C.-F."/>
            <person name="Young C.-C."/>
        </authorList>
    </citation>
    <scope>NUCLEOTIDE SEQUENCE [LARGE SCALE GENOMIC DNA]</scope>
    <source>
        <strain evidence="8 9">CC-CFT486</strain>
    </source>
</reference>
<dbReference type="PROSITE" id="PS00572">
    <property type="entry name" value="GLYCOSYL_HYDROL_F1_1"/>
    <property type="match status" value="1"/>
</dbReference>
<dbReference type="InterPro" id="IPR018120">
    <property type="entry name" value="Glyco_hydro_1_AS"/>
</dbReference>
<keyword evidence="4 7" id="KW-0326">Glycosidase</keyword>